<feature type="transmembrane region" description="Helical" evidence="6">
    <location>
        <begin position="48"/>
        <end position="81"/>
    </location>
</feature>
<evidence type="ECO:0000256" key="2">
    <source>
        <dbReference type="ARBA" id="ARBA00022692"/>
    </source>
</evidence>
<keyword evidence="3 6" id="KW-1133">Transmembrane helix</keyword>
<dbReference type="Pfam" id="PF13520">
    <property type="entry name" value="AA_permease_2"/>
    <property type="match status" value="1"/>
</dbReference>
<name>A0A846XF14_9NOCA</name>
<dbReference type="GO" id="GO:0016020">
    <property type="term" value="C:membrane"/>
    <property type="evidence" value="ECO:0007669"/>
    <property type="project" value="UniProtKB-SubCell"/>
</dbReference>
<evidence type="ECO:0000256" key="4">
    <source>
        <dbReference type="ARBA" id="ARBA00023136"/>
    </source>
</evidence>
<dbReference type="PANTHER" id="PTHR47704">
    <property type="entry name" value="POTASSIUM TRANSPORTER KIMA"/>
    <property type="match status" value="1"/>
</dbReference>
<organism evidence="7 8">
    <name type="scientific">Nocardia speluncae</name>
    <dbReference type="NCBI Taxonomy" id="419477"/>
    <lineage>
        <taxon>Bacteria</taxon>
        <taxon>Bacillati</taxon>
        <taxon>Actinomycetota</taxon>
        <taxon>Actinomycetes</taxon>
        <taxon>Mycobacteriales</taxon>
        <taxon>Nocardiaceae</taxon>
        <taxon>Nocardia</taxon>
    </lineage>
</organism>
<dbReference type="AlphaFoldDB" id="A0A846XF14"/>
<dbReference type="GO" id="GO:0022857">
    <property type="term" value="F:transmembrane transporter activity"/>
    <property type="evidence" value="ECO:0007669"/>
    <property type="project" value="InterPro"/>
</dbReference>
<keyword evidence="8" id="KW-1185">Reference proteome</keyword>
<feature type="transmembrane region" description="Helical" evidence="6">
    <location>
        <begin position="317"/>
        <end position="338"/>
    </location>
</feature>
<feature type="transmembrane region" description="Helical" evidence="6">
    <location>
        <begin position="384"/>
        <end position="404"/>
    </location>
</feature>
<dbReference type="Proteomes" id="UP000565715">
    <property type="component" value="Unassembled WGS sequence"/>
</dbReference>
<proteinExistence type="predicted"/>
<evidence type="ECO:0000256" key="5">
    <source>
        <dbReference type="SAM" id="MobiDB-lite"/>
    </source>
</evidence>
<keyword evidence="2 6" id="KW-0812">Transmembrane</keyword>
<gene>
    <name evidence="7" type="ORF">HGA13_18210</name>
</gene>
<comment type="caution">
    <text evidence="7">The sequence shown here is derived from an EMBL/GenBank/DDBJ whole genome shotgun (WGS) entry which is preliminary data.</text>
</comment>
<accession>A0A846XF14</accession>
<feature type="region of interest" description="Disordered" evidence="5">
    <location>
        <begin position="622"/>
        <end position="662"/>
    </location>
</feature>
<feature type="transmembrane region" description="Helical" evidence="6">
    <location>
        <begin position="425"/>
        <end position="444"/>
    </location>
</feature>
<dbReference type="InterPro" id="IPR002293">
    <property type="entry name" value="AA/rel_permease1"/>
</dbReference>
<keyword evidence="4 6" id="KW-0472">Membrane</keyword>
<dbReference type="InterPro" id="IPR053153">
    <property type="entry name" value="APC_K+_Transporter"/>
</dbReference>
<evidence type="ECO:0000313" key="8">
    <source>
        <dbReference type="Proteomes" id="UP000565715"/>
    </source>
</evidence>
<sequence>MVGVVKRLLVGPALRTERERGQLLPKWLALPVFCSDPISSVAYATEQILLIVALGGAAYLELAAPVSVAVAALMAVVVLSYRQTCHAYPGGGGAFVVSKDNLGEKPALIAAAALLVDYVMTVTVSAVAGVLAITSRFPGLQPYAVELAAGAVLVLAVGNLRGLKESGKAFAAPTYVFIALVFLLLATAVVHDLLGAGIPVASGASEQLIAKEPTGGYLTVLLALRAFASGCTALTGVEAISNGVPAFRPPKARNAATTLTVMGVLAIVMFTGLTVLALKMHARAYPDGFPSVISQLGAGIWGANSILFLIFQLATAAILILAANTAFNGFPVLASILARHRYLPRQLYHRGDRLVFSNGVLFLAGFAVVLIIGFDANIDKLIQLYIIGVFTSFTLSQTGMVRRWQRLLAANSEPGDRRRMRRSQLINLLGAVTTGCVLIIVVRYKFAGGAYLAIIAMAVLYALMKAISVHYRRVGDMMAVSEDTGVIQPSRNHAIVLVSQLNQPTVFALGYAKLTHPDQLTALSVAIDEPETRRLREQWERHHFDIPLTIVESPYREISRPILGYIRRLRRGYPRDIVTVVIPEHVADHWWEQLLHNQSALRLKTRLHFELGVVVASVPYQLRSPHDPNQQPAGSADATPGRPARTSRANRASSPGRAAGTI</sequence>
<feature type="transmembrane region" description="Helical" evidence="6">
    <location>
        <begin position="255"/>
        <end position="277"/>
    </location>
</feature>
<dbReference type="PANTHER" id="PTHR47704:SF1">
    <property type="entry name" value="POTASSIUM TRANSPORTER KIMA"/>
    <property type="match status" value="1"/>
</dbReference>
<feature type="transmembrane region" description="Helical" evidence="6">
    <location>
        <begin position="289"/>
        <end position="311"/>
    </location>
</feature>
<feature type="transmembrane region" description="Helical" evidence="6">
    <location>
        <begin position="450"/>
        <end position="468"/>
    </location>
</feature>
<evidence type="ECO:0000256" key="1">
    <source>
        <dbReference type="ARBA" id="ARBA00004141"/>
    </source>
</evidence>
<feature type="transmembrane region" description="Helical" evidence="6">
    <location>
        <begin position="107"/>
        <end position="131"/>
    </location>
</feature>
<feature type="transmembrane region" description="Helical" evidence="6">
    <location>
        <begin position="143"/>
        <end position="163"/>
    </location>
</feature>
<feature type="transmembrane region" description="Helical" evidence="6">
    <location>
        <begin position="175"/>
        <end position="194"/>
    </location>
</feature>
<evidence type="ECO:0000313" key="7">
    <source>
        <dbReference type="EMBL" id="NKY34991.1"/>
    </source>
</evidence>
<comment type="subcellular location">
    <subcellularLocation>
        <location evidence="1">Membrane</location>
        <topology evidence="1">Multi-pass membrane protein</topology>
    </subcellularLocation>
</comment>
<feature type="transmembrane region" description="Helical" evidence="6">
    <location>
        <begin position="359"/>
        <end position="378"/>
    </location>
</feature>
<dbReference type="EMBL" id="JAAXOO010000004">
    <property type="protein sequence ID" value="NKY34991.1"/>
    <property type="molecule type" value="Genomic_DNA"/>
</dbReference>
<evidence type="ECO:0000256" key="6">
    <source>
        <dbReference type="SAM" id="Phobius"/>
    </source>
</evidence>
<dbReference type="Gene3D" id="1.20.1740.10">
    <property type="entry name" value="Amino acid/polyamine transporter I"/>
    <property type="match status" value="1"/>
</dbReference>
<protein>
    <submittedName>
        <fullName evidence="7">APC family permease</fullName>
    </submittedName>
</protein>
<evidence type="ECO:0000256" key="3">
    <source>
        <dbReference type="ARBA" id="ARBA00022989"/>
    </source>
</evidence>
<reference evidence="7 8" key="1">
    <citation type="submission" date="2020-04" db="EMBL/GenBank/DDBJ databases">
        <title>MicrobeNet Type strains.</title>
        <authorList>
            <person name="Nicholson A.C."/>
        </authorList>
    </citation>
    <scope>NUCLEOTIDE SEQUENCE [LARGE SCALE GENOMIC DNA]</scope>
    <source>
        <strain evidence="7 8">DSM 45078</strain>
    </source>
</reference>